<dbReference type="Pfam" id="PF09889">
    <property type="entry name" value="DUF2116"/>
    <property type="match status" value="1"/>
</dbReference>
<protein>
    <submittedName>
        <fullName evidence="2">DUF2116 family Zn-ribbon domain-containing protein</fullName>
    </submittedName>
</protein>
<evidence type="ECO:0000256" key="1">
    <source>
        <dbReference type="SAM" id="Phobius"/>
    </source>
</evidence>
<dbReference type="EMBL" id="DRVT01000031">
    <property type="protein sequence ID" value="HHI49023.1"/>
    <property type="molecule type" value="Genomic_DNA"/>
</dbReference>
<evidence type="ECO:0000313" key="2">
    <source>
        <dbReference type="EMBL" id="HHI49023.1"/>
    </source>
</evidence>
<gene>
    <name evidence="2" type="ORF">ENL91_02510</name>
</gene>
<reference evidence="2" key="1">
    <citation type="journal article" date="2020" name="mSystems">
        <title>Genome- and Community-Level Interaction Insights into Carbon Utilization and Element Cycling Functions of Hydrothermarchaeota in Hydrothermal Sediment.</title>
        <authorList>
            <person name="Zhou Z."/>
            <person name="Liu Y."/>
            <person name="Xu W."/>
            <person name="Pan J."/>
            <person name="Luo Z.H."/>
            <person name="Li M."/>
        </authorList>
    </citation>
    <scope>NUCLEOTIDE SEQUENCE [LARGE SCALE GENOMIC DNA]</scope>
    <source>
        <strain evidence="2">SpSt-1038</strain>
    </source>
</reference>
<keyword evidence="1" id="KW-1133">Transmembrane helix</keyword>
<organism evidence="2">
    <name type="scientific">Candidatus Methanosuratincola petrocarbonis</name>
    <name type="common">ex Vanwonterghem et al. 2016</name>
    <dbReference type="NCBI Taxonomy" id="1867261"/>
    <lineage>
        <taxon>Archaea</taxon>
        <taxon>Thermoproteota</taxon>
        <taxon>Methanosuratincolia</taxon>
        <taxon>Candidatus Methanomethylicales</taxon>
        <taxon>Candidatus Methanomethylicaceae</taxon>
        <taxon>Candidatus Methanosuratincola (ex Vanwonterghem et al. 2016)</taxon>
    </lineage>
</organism>
<comment type="caution">
    <text evidence="2">The sequence shown here is derived from an EMBL/GenBank/DDBJ whole genome shotgun (WGS) entry which is preliminary data.</text>
</comment>
<name>A0A7J3V037_9CREN</name>
<dbReference type="AlphaFoldDB" id="A0A7J3V037"/>
<keyword evidence="1" id="KW-0812">Transmembrane</keyword>
<accession>A0A7J3V037</accession>
<sequence length="121" mass="13752">MDRQPVQGGRSDGDVLDAPLDLEEDRAAQGDGLDHRFDAVIGGLGLSESEKTEKKPYIYPHRHCLYCGRIIEVKGRDYCLKCKPAYVKEQSKINRSKKFQRYLLYYIVAVFAILVLVALFA</sequence>
<keyword evidence="1" id="KW-0472">Membrane</keyword>
<feature type="transmembrane region" description="Helical" evidence="1">
    <location>
        <begin position="102"/>
        <end position="120"/>
    </location>
</feature>
<dbReference type="InterPro" id="IPR019216">
    <property type="entry name" value="DUF2116_treble_clef"/>
</dbReference>
<proteinExistence type="predicted"/>